<dbReference type="Gene3D" id="3.30.450.40">
    <property type="match status" value="1"/>
</dbReference>
<dbReference type="GO" id="GO:0003677">
    <property type="term" value="F:DNA binding"/>
    <property type="evidence" value="ECO:0007669"/>
    <property type="project" value="UniProtKB-KW"/>
</dbReference>
<dbReference type="InterPro" id="IPR050707">
    <property type="entry name" value="HTH_MetabolicPath_Reg"/>
</dbReference>
<reference evidence="6 7" key="1">
    <citation type="journal article" date="2019" name="Int. J. Syst. Evol. Microbiol.">
        <title>The Global Catalogue of Microorganisms (GCM) 10K type strain sequencing project: providing services to taxonomists for standard genome sequencing and annotation.</title>
        <authorList>
            <consortium name="The Broad Institute Genomics Platform"/>
            <consortium name="The Broad Institute Genome Sequencing Center for Infectious Disease"/>
            <person name="Wu L."/>
            <person name="Ma J."/>
        </authorList>
    </citation>
    <scope>NUCLEOTIDE SEQUENCE [LARGE SCALE GENOMIC DNA]</scope>
    <source>
        <strain evidence="6 7">NBRC 111368</strain>
    </source>
</reference>
<feature type="domain" description="IclR-ED" evidence="5">
    <location>
        <begin position="104"/>
        <end position="288"/>
    </location>
</feature>
<dbReference type="PROSITE" id="PS51078">
    <property type="entry name" value="ICLR_ED"/>
    <property type="match status" value="1"/>
</dbReference>
<dbReference type="EMBL" id="JBHSWU010000025">
    <property type="protein sequence ID" value="MFC6723569.1"/>
    <property type="molecule type" value="Genomic_DNA"/>
</dbReference>
<dbReference type="InterPro" id="IPR014757">
    <property type="entry name" value="Tscrpt_reg_IclR_C"/>
</dbReference>
<dbReference type="Pfam" id="PF01614">
    <property type="entry name" value="IclR_C"/>
    <property type="match status" value="1"/>
</dbReference>
<dbReference type="InterPro" id="IPR005471">
    <property type="entry name" value="Tscrpt_reg_IclR_N"/>
</dbReference>
<evidence type="ECO:0000313" key="6">
    <source>
        <dbReference type="EMBL" id="MFC6723569.1"/>
    </source>
</evidence>
<dbReference type="GO" id="GO:0006355">
    <property type="term" value="P:regulation of DNA-templated transcription"/>
    <property type="evidence" value="ECO:0007669"/>
    <property type="project" value="UniProtKB-ARBA"/>
</dbReference>
<dbReference type="Proteomes" id="UP001596328">
    <property type="component" value="Unassembled WGS sequence"/>
</dbReference>
<dbReference type="SMART" id="SM00346">
    <property type="entry name" value="HTH_ICLR"/>
    <property type="match status" value="1"/>
</dbReference>
<sequence length="292" mass="33347">MTEKVCPGGFSINRKYIQDIYTERIFISSFVKRDRMTIRANNPVKSLYTMNEIIDTLQQHEEMGVTELADAIDRPQSVVHNHLATLREIEYVVKRDSKYRIGLRFLKQGEIVRNRMPLYEEGKPVVSRLASETNELITLIVEEHGQGIYLEVDQSGSEINFPAIPGTRTKLHCSAAGKTILAHLSEERVDEIIERHGLPAQTSNTITSKEALFEELEVIRERGYAYDRQEFREGMRSIAAPLFDESNEILGGLSIAGPTHRLHDERLESELPDLLLQSVNVVELNYNEPNVR</sequence>
<dbReference type="InterPro" id="IPR036388">
    <property type="entry name" value="WH-like_DNA-bd_sf"/>
</dbReference>
<evidence type="ECO:0000259" key="4">
    <source>
        <dbReference type="PROSITE" id="PS51077"/>
    </source>
</evidence>
<organism evidence="6 7">
    <name type="scientific">Halobium palmae</name>
    <dbReference type="NCBI Taxonomy" id="1776492"/>
    <lineage>
        <taxon>Archaea</taxon>
        <taxon>Methanobacteriati</taxon>
        <taxon>Methanobacteriota</taxon>
        <taxon>Stenosarchaea group</taxon>
        <taxon>Halobacteria</taxon>
        <taxon>Halobacteriales</taxon>
        <taxon>Haloferacaceae</taxon>
        <taxon>Halobium</taxon>
    </lineage>
</organism>
<dbReference type="CDD" id="cd00090">
    <property type="entry name" value="HTH_ARSR"/>
    <property type="match status" value="1"/>
</dbReference>
<dbReference type="PANTHER" id="PTHR30136:SF35">
    <property type="entry name" value="HTH-TYPE TRANSCRIPTIONAL REGULATOR RV1719"/>
    <property type="match status" value="1"/>
</dbReference>
<evidence type="ECO:0000313" key="7">
    <source>
        <dbReference type="Proteomes" id="UP001596328"/>
    </source>
</evidence>
<dbReference type="AlphaFoldDB" id="A0ABD5RVX1"/>
<keyword evidence="3" id="KW-0804">Transcription</keyword>
<keyword evidence="7" id="KW-1185">Reference proteome</keyword>
<keyword evidence="1" id="KW-0805">Transcription regulation</keyword>
<evidence type="ECO:0000256" key="1">
    <source>
        <dbReference type="ARBA" id="ARBA00023015"/>
    </source>
</evidence>
<evidence type="ECO:0000256" key="3">
    <source>
        <dbReference type="ARBA" id="ARBA00023163"/>
    </source>
</evidence>
<keyword evidence="2" id="KW-0238">DNA-binding</keyword>
<evidence type="ECO:0000259" key="5">
    <source>
        <dbReference type="PROSITE" id="PS51078"/>
    </source>
</evidence>
<dbReference type="PANTHER" id="PTHR30136">
    <property type="entry name" value="HELIX-TURN-HELIX TRANSCRIPTIONAL REGULATOR, ICLR FAMILY"/>
    <property type="match status" value="1"/>
</dbReference>
<comment type="caution">
    <text evidence="6">The sequence shown here is derived from an EMBL/GenBank/DDBJ whole genome shotgun (WGS) entry which is preliminary data.</text>
</comment>
<accession>A0ABD5RVX1</accession>
<protein>
    <submittedName>
        <fullName evidence="6">IclR family transcriptional regulator</fullName>
    </submittedName>
</protein>
<gene>
    <name evidence="6" type="ORF">ACFQE1_04020</name>
</gene>
<dbReference type="Gene3D" id="1.10.10.10">
    <property type="entry name" value="Winged helix-like DNA-binding domain superfamily/Winged helix DNA-binding domain"/>
    <property type="match status" value="1"/>
</dbReference>
<dbReference type="InterPro" id="IPR029016">
    <property type="entry name" value="GAF-like_dom_sf"/>
</dbReference>
<dbReference type="InterPro" id="IPR011991">
    <property type="entry name" value="ArsR-like_HTH"/>
</dbReference>
<dbReference type="SUPFAM" id="SSF46785">
    <property type="entry name" value="Winged helix' DNA-binding domain"/>
    <property type="match status" value="1"/>
</dbReference>
<dbReference type="SUPFAM" id="SSF55781">
    <property type="entry name" value="GAF domain-like"/>
    <property type="match status" value="1"/>
</dbReference>
<dbReference type="InterPro" id="IPR036390">
    <property type="entry name" value="WH_DNA-bd_sf"/>
</dbReference>
<proteinExistence type="predicted"/>
<evidence type="ECO:0000256" key="2">
    <source>
        <dbReference type="ARBA" id="ARBA00023125"/>
    </source>
</evidence>
<name>A0ABD5RVX1_9EURY</name>
<dbReference type="PROSITE" id="PS51077">
    <property type="entry name" value="HTH_ICLR"/>
    <property type="match status" value="1"/>
</dbReference>
<dbReference type="Pfam" id="PF09339">
    <property type="entry name" value="HTH_IclR"/>
    <property type="match status" value="1"/>
</dbReference>
<feature type="domain" description="HTH iclR-type" evidence="4">
    <location>
        <begin position="44"/>
        <end position="103"/>
    </location>
</feature>